<name>A0A1C1CVI3_9EURO</name>
<dbReference type="Proteomes" id="UP000094526">
    <property type="component" value="Unassembled WGS sequence"/>
</dbReference>
<reference evidence="4" key="1">
    <citation type="submission" date="2015-07" db="EMBL/GenBank/DDBJ databases">
        <authorList>
            <person name="Teixeira M.M."/>
            <person name="Souza R.C."/>
            <person name="Almeida L.G."/>
            <person name="Vicente V.A."/>
            <person name="de Hoog S."/>
            <person name="Bocca A.L."/>
            <person name="de Almeida S.R."/>
            <person name="Vasconcelos A.T."/>
            <person name="Felipe M.S."/>
        </authorList>
    </citation>
    <scope>NUCLEOTIDE SEQUENCE [LARGE SCALE GENOMIC DNA]</scope>
    <source>
        <strain evidence="4">KSF</strain>
    </source>
</reference>
<feature type="compositionally biased region" description="Acidic residues" evidence="1">
    <location>
        <begin position="343"/>
        <end position="357"/>
    </location>
</feature>
<organism evidence="3 4">
    <name type="scientific">Cladophialophora carrionii</name>
    <dbReference type="NCBI Taxonomy" id="86049"/>
    <lineage>
        <taxon>Eukaryota</taxon>
        <taxon>Fungi</taxon>
        <taxon>Dikarya</taxon>
        <taxon>Ascomycota</taxon>
        <taxon>Pezizomycotina</taxon>
        <taxon>Eurotiomycetes</taxon>
        <taxon>Chaetothyriomycetidae</taxon>
        <taxon>Chaetothyriales</taxon>
        <taxon>Herpotrichiellaceae</taxon>
        <taxon>Cladophialophora</taxon>
    </lineage>
</organism>
<dbReference type="Pfam" id="PF21924">
    <property type="entry name" value="XRCC4_CC"/>
    <property type="match status" value="1"/>
</dbReference>
<dbReference type="AlphaFoldDB" id="A0A1C1CVI3"/>
<dbReference type="EMBL" id="LGRB01000008">
    <property type="protein sequence ID" value="OCT52478.1"/>
    <property type="molecule type" value="Genomic_DNA"/>
</dbReference>
<dbReference type="eggNOG" id="ENOG502QWJA">
    <property type="taxonomic scope" value="Eukaryota"/>
</dbReference>
<comment type="caution">
    <text evidence="3">The sequence shown here is derived from an EMBL/GenBank/DDBJ whole genome shotgun (WGS) entry which is preliminary data.</text>
</comment>
<feature type="compositionally biased region" description="Acidic residues" evidence="1">
    <location>
        <begin position="249"/>
        <end position="261"/>
    </location>
</feature>
<sequence>MTSSWVVRLLQDNQEETPILINVSRKEGGDELDLDLLATDGTAAFTSKVRRRNLKKLRAKNYDGPDDEWSNTVLSVLGPKTRSTAGSPQQADLDVTCSFSGKGSNRTLSLVFCNKVEDITQRLGTIELPQNTDAEDDVDLFGWTSQAIEQRDRLQDEVTGLRGQVKTKDDIVAGLQKQIDELVEAKAEHEKQMLSKFALLLNEKKLKIRNMQRILSTAKIDQKKLRELQAVVGDEPAGMVRRKKRPVDEEVEHEESEDTDAYETRDADPAPNAQKENESPESGNTTPTASEADDDTDDEDLSRPPAYSSQPRTRAATSTASQKQVNAPSSKKSQKDPEPAPAADDDDEATASEDDEL</sequence>
<dbReference type="SUPFAM" id="SSF58022">
    <property type="entry name" value="XRCC4, C-terminal oligomerization domain"/>
    <property type="match status" value="1"/>
</dbReference>
<evidence type="ECO:0000256" key="1">
    <source>
        <dbReference type="SAM" id="MobiDB-lite"/>
    </source>
</evidence>
<dbReference type="InterPro" id="IPR053962">
    <property type="entry name" value="XRCC4_CC"/>
</dbReference>
<evidence type="ECO:0000313" key="4">
    <source>
        <dbReference type="Proteomes" id="UP000094526"/>
    </source>
</evidence>
<feature type="domain" description="XRCC4 coiled-coil" evidence="2">
    <location>
        <begin position="175"/>
        <end position="211"/>
    </location>
</feature>
<dbReference type="STRING" id="86049.A0A1C1CVI3"/>
<dbReference type="VEuPathDB" id="FungiDB:G647_03874"/>
<accession>A0A1C1CVI3</accession>
<dbReference type="VEuPathDB" id="FungiDB:CLCR_10398"/>
<feature type="compositionally biased region" description="Acidic residues" evidence="1">
    <location>
        <begin position="291"/>
        <end position="300"/>
    </location>
</feature>
<protein>
    <recommendedName>
        <fullName evidence="2">XRCC4 coiled-coil domain-containing protein</fullName>
    </recommendedName>
</protein>
<feature type="compositionally biased region" description="Polar residues" evidence="1">
    <location>
        <begin position="307"/>
        <end position="331"/>
    </location>
</feature>
<keyword evidence="4" id="KW-1185">Reference proteome</keyword>
<evidence type="ECO:0000259" key="2">
    <source>
        <dbReference type="Pfam" id="PF21924"/>
    </source>
</evidence>
<dbReference type="OrthoDB" id="8064436at2759"/>
<proteinExistence type="predicted"/>
<dbReference type="PANTHER" id="PTHR42067:SF1">
    <property type="entry name" value="MITOTIC APPARATUS PROTEIN P62"/>
    <property type="match status" value="1"/>
</dbReference>
<evidence type="ECO:0000313" key="3">
    <source>
        <dbReference type="EMBL" id="OCT52478.1"/>
    </source>
</evidence>
<feature type="region of interest" description="Disordered" evidence="1">
    <location>
        <begin position="238"/>
        <end position="357"/>
    </location>
</feature>
<gene>
    <name evidence="3" type="ORF">CLCR_10398</name>
</gene>
<dbReference type="PANTHER" id="PTHR42067">
    <property type="entry name" value="YALI0C15378P"/>
    <property type="match status" value="1"/>
</dbReference>
<dbReference type="InterPro" id="IPR014751">
    <property type="entry name" value="XRCC4-like_C"/>
</dbReference>
<dbReference type="Gene3D" id="1.20.5.370">
    <property type="match status" value="1"/>
</dbReference>